<dbReference type="PROSITE" id="PS51257">
    <property type="entry name" value="PROKAR_LIPOPROTEIN"/>
    <property type="match status" value="1"/>
</dbReference>
<organism evidence="2 3">
    <name type="scientific">Bacteroides stercorirosoris</name>
    <dbReference type="NCBI Taxonomy" id="871324"/>
    <lineage>
        <taxon>Bacteria</taxon>
        <taxon>Pseudomonadati</taxon>
        <taxon>Bacteroidota</taxon>
        <taxon>Bacteroidia</taxon>
        <taxon>Bacteroidales</taxon>
        <taxon>Bacteroidaceae</taxon>
        <taxon>Bacteroides</taxon>
    </lineage>
</organism>
<accession>A0A1M6HQD9</accession>
<feature type="signal peptide" evidence="1">
    <location>
        <begin position="1"/>
        <end position="25"/>
    </location>
</feature>
<evidence type="ECO:0000313" key="2">
    <source>
        <dbReference type="EMBL" id="SHJ24376.1"/>
    </source>
</evidence>
<gene>
    <name evidence="2" type="ORF">SAMN05444350_11932</name>
</gene>
<feature type="chain" id="PRO_5009918166" description="NigD-like protein" evidence="1">
    <location>
        <begin position="26"/>
        <end position="277"/>
    </location>
</feature>
<sequence length="277" mass="30936">MKMAKFKIWMVALTVLMGFSLTSCLDSSESESPYDGGGMFHVVQSYMGTSHFEDPAGNKLYPTSASVLAMETNYGFKISSTKLAFIYYKFVKEEAETKSTSTTTPKSYDIVLVSAVACDGPEPVIAEDLEDMENRVTENAPIVSLTPTVNNGISYTELKPFLYDLNTLVLPIAWRMENNSEKISQHKFNLVYVESETEAGDGDMVLYLRHDRGTDEKTEAGTYTQDGYDIEEAVGLFKDKAGNEPQRLIIKSKNNESDSKIPETYTEVSLDYKVTQQ</sequence>
<reference evidence="3" key="1">
    <citation type="submission" date="2016-11" db="EMBL/GenBank/DDBJ databases">
        <authorList>
            <person name="Varghese N."/>
            <person name="Submissions S."/>
        </authorList>
    </citation>
    <scope>NUCLEOTIDE SEQUENCE [LARGE SCALE GENOMIC DNA]</scope>
    <source>
        <strain evidence="3">DSM 26884</strain>
    </source>
</reference>
<evidence type="ECO:0008006" key="4">
    <source>
        <dbReference type="Google" id="ProtNLM"/>
    </source>
</evidence>
<keyword evidence="3" id="KW-1185">Reference proteome</keyword>
<dbReference type="Gene3D" id="2.60.40.3220">
    <property type="match status" value="1"/>
</dbReference>
<dbReference type="eggNOG" id="ENOG5032CCV">
    <property type="taxonomic scope" value="Bacteria"/>
</dbReference>
<keyword evidence="1" id="KW-0732">Signal</keyword>
<protein>
    <recommendedName>
        <fullName evidence="4">NigD-like protein</fullName>
    </recommendedName>
</protein>
<evidence type="ECO:0000256" key="1">
    <source>
        <dbReference type="SAM" id="SignalP"/>
    </source>
</evidence>
<dbReference type="Proteomes" id="UP000184192">
    <property type="component" value="Unassembled WGS sequence"/>
</dbReference>
<dbReference type="EMBL" id="FQZN01000019">
    <property type="protein sequence ID" value="SHJ24376.1"/>
    <property type="molecule type" value="Genomic_DNA"/>
</dbReference>
<evidence type="ECO:0000313" key="3">
    <source>
        <dbReference type="Proteomes" id="UP000184192"/>
    </source>
</evidence>
<dbReference type="AlphaFoldDB" id="A0A1M6HQD9"/>
<proteinExistence type="predicted"/>
<name>A0A1M6HQD9_9BACE</name>